<proteinExistence type="predicted"/>
<evidence type="ECO:0000256" key="1">
    <source>
        <dbReference type="SAM" id="Phobius"/>
    </source>
</evidence>
<sequence>MNDKTCIRLRGTCFLKSTLLGALALTIAMGIGLVVESFTPSAQALDRYESLVTCTLVLKDGRFAAAKPCAAQSDEGS</sequence>
<dbReference type="AlphaFoldDB" id="A0A3Q8XPN1"/>
<keyword evidence="1" id="KW-1133">Transmembrane helix</keyword>
<feature type="transmembrane region" description="Helical" evidence="1">
    <location>
        <begin position="12"/>
        <end position="35"/>
    </location>
</feature>
<keyword evidence="1" id="KW-0472">Membrane</keyword>
<dbReference type="EMBL" id="CP032509">
    <property type="protein sequence ID" value="AZN72410.1"/>
    <property type="molecule type" value="Genomic_DNA"/>
</dbReference>
<dbReference type="KEGG" id="abaw:D5400_15025"/>
<reference evidence="2 3" key="1">
    <citation type="submission" date="2018-09" db="EMBL/GenBank/DDBJ databases">
        <title>Marinorhizobium profundi gen. nov., sp. nov., isolated from a deep-sea sediment sample from the New Britain Trench and proposal of Marinorhizobiaceae fam. nov. in the order Rhizobiales of the class Alphaproteobacteria.</title>
        <authorList>
            <person name="Cao J."/>
        </authorList>
    </citation>
    <scope>NUCLEOTIDE SEQUENCE [LARGE SCALE GENOMIC DNA]</scope>
    <source>
        <strain evidence="2 3">WS11</strain>
    </source>
</reference>
<protein>
    <submittedName>
        <fullName evidence="2">Uncharacterized protein</fullName>
    </submittedName>
</protein>
<evidence type="ECO:0000313" key="3">
    <source>
        <dbReference type="Proteomes" id="UP000268192"/>
    </source>
</evidence>
<keyword evidence="3" id="KW-1185">Reference proteome</keyword>
<keyword evidence="1" id="KW-0812">Transmembrane</keyword>
<accession>A0A3Q8XPN1</accession>
<organism evidence="2 3">
    <name type="scientific">Georhizobium profundi</name>
    <dbReference type="NCBI Taxonomy" id="2341112"/>
    <lineage>
        <taxon>Bacteria</taxon>
        <taxon>Pseudomonadati</taxon>
        <taxon>Pseudomonadota</taxon>
        <taxon>Alphaproteobacteria</taxon>
        <taxon>Hyphomicrobiales</taxon>
        <taxon>Rhizobiaceae</taxon>
        <taxon>Georhizobium</taxon>
    </lineage>
</organism>
<dbReference type="Proteomes" id="UP000268192">
    <property type="component" value="Chromosome"/>
</dbReference>
<evidence type="ECO:0000313" key="2">
    <source>
        <dbReference type="EMBL" id="AZN72410.1"/>
    </source>
</evidence>
<gene>
    <name evidence="2" type="ORF">D5400_15025</name>
</gene>
<name>A0A3Q8XPN1_9HYPH</name>